<dbReference type="Pfam" id="PF02837">
    <property type="entry name" value="Glyco_hydro_2_N"/>
    <property type="match status" value="1"/>
</dbReference>
<evidence type="ECO:0000256" key="4">
    <source>
        <dbReference type="ARBA" id="ARBA00032230"/>
    </source>
</evidence>
<dbReference type="PANTHER" id="PTHR46323:SF1">
    <property type="entry name" value="LACTASE"/>
    <property type="match status" value="1"/>
</dbReference>
<evidence type="ECO:0000259" key="5">
    <source>
        <dbReference type="SMART" id="SM01038"/>
    </source>
</evidence>
<dbReference type="PANTHER" id="PTHR46323">
    <property type="entry name" value="BETA-GALACTOSIDASE"/>
    <property type="match status" value="1"/>
</dbReference>
<comment type="caution">
    <text evidence="6">The sequence shown here is derived from an EMBL/GenBank/DDBJ whole genome shotgun (WGS) entry which is preliminary data.</text>
</comment>
<dbReference type="InterPro" id="IPR006103">
    <property type="entry name" value="Glyco_hydro_2_cat"/>
</dbReference>
<dbReference type="GO" id="GO:0009341">
    <property type="term" value="C:beta-galactosidase complex"/>
    <property type="evidence" value="ECO:0007669"/>
    <property type="project" value="InterPro"/>
</dbReference>
<dbReference type="Gene3D" id="2.70.98.10">
    <property type="match status" value="1"/>
</dbReference>
<dbReference type="FunFam" id="3.20.20.80:FF:000018">
    <property type="entry name" value="Beta-galactosidase"/>
    <property type="match status" value="1"/>
</dbReference>
<dbReference type="InterPro" id="IPR014718">
    <property type="entry name" value="GH-type_carb-bd"/>
</dbReference>
<dbReference type="PRINTS" id="PR00132">
    <property type="entry name" value="GLHYDRLASE2"/>
</dbReference>
<dbReference type="Pfam" id="PF02929">
    <property type="entry name" value="Bgal_small_N"/>
    <property type="match status" value="1"/>
</dbReference>
<dbReference type="InterPro" id="IPR017853">
    <property type="entry name" value="GH"/>
</dbReference>
<dbReference type="InterPro" id="IPR011013">
    <property type="entry name" value="Gal_mutarotase_sf_dom"/>
</dbReference>
<sequence>MERTSEPQHRTARSSPEWCNQKVVQKNRLPARSYYIPDTSISLNGKWAFNYSHSPLETPDCQLIGDFEAGQRDHTWTRIDVPGHWQLQGYGRPHYTNIVYPFPVCPPYVPVDNPTGTYVGRFGLPQEWKKSDHFRLRFDGVDSAFYVWLNGTQIGYSQGSRNPAEFDVTNHLLWDRVNHLVVQVLQWCSGSYIEDQDQWWLSGIFRDVHLIRFPGRARIEDFFIKTHLDQSYKHAELLIDLDLALTDDCSITFVLKHPGGDEVHKDEGVAISAGTTKYTHSIKVHDPHKWNAETPYLYDLEIALFTKRQGPIPDQSINHHVGFRSVELKDGNICVNGKPILFRGSNRHDNHPRMGRAISLDWVRRDLLQMKAHNINAVRCSHYPSHPGLAGLCDRLGLWVIDEADLECHGFDAAAAANLNLEGLSFEERAARTAKDAANYTSDNPEWQAAYLDRMHQLVERDKNHPSVIIWSLGNESFYGRNHAAMSEWAKERDPSRLIHYEPDWRANSTDMISHMYTSPKDLEEEAEAEGDKFTKPIILCEYAHAMGNGPGLLQTYQDLFRAHRRLQGGFIWEWANHGLLKEDPDGKKYYAYGGDFGDVPNDGTFVMDGLCHSDHTPTRGLVELKKVFEPIEARLDGNELIVRNHYDFVDLGHVRVEFNVQAFGEDSSLFAVGELTLPSIQAGKEGKIQLPEKEILKFRNIDKCWLLVAFRSKEDQPWSKAGHTVAWYQVELSKPPASTSSQPQIRQPTASLPSALSSSLLTFAENRLTYSISTSSTTIVVDRIRGTISSSSHNNQPLLDDTRVESHNPASPSPLFALDFWRPPTDNDAAWQTNEWKSYGLHLMTSRLKSIAASVSQTGDLTRTAKNITTQANTISIRAEHALAPPSLAWHFNVVTTYTFTSSSSGNLIMKIHTHLKPHGGFPPTLPRIGYNVQLAPQYTHVKWFGRGPRESYNDKYLSQPVGIWSKSIDDMHEHYEHPQENGNRCDVRWCCVSASPLPASTGSVDEAQDTLNIFDAHSAQASRKHENEALIDAIDTNRVPVLCASFTPGPVDTDRANMQFSTQLYDPLTLENAKHPCDLDEPGKRRNGALWRLDADVAGVGTGACGPGTEEKNQVVCREREWTLTLEVL</sequence>
<proteinExistence type="inferred from homology"/>
<evidence type="ECO:0000313" key="6">
    <source>
        <dbReference type="EMBL" id="KAJ9614272.1"/>
    </source>
</evidence>
<keyword evidence="3 6" id="KW-0326">Glycosidase</keyword>
<dbReference type="SMART" id="SM01038">
    <property type="entry name" value="Bgal_small_N"/>
    <property type="match status" value="1"/>
</dbReference>
<dbReference type="InterPro" id="IPR050347">
    <property type="entry name" value="Bact_Beta-galactosidase"/>
</dbReference>
<dbReference type="InterPro" id="IPR008979">
    <property type="entry name" value="Galactose-bd-like_sf"/>
</dbReference>
<evidence type="ECO:0000256" key="2">
    <source>
        <dbReference type="ARBA" id="ARBA00022801"/>
    </source>
</evidence>
<dbReference type="Gene3D" id="3.20.20.80">
    <property type="entry name" value="Glycosidases"/>
    <property type="match status" value="1"/>
</dbReference>
<evidence type="ECO:0000256" key="3">
    <source>
        <dbReference type="ARBA" id="ARBA00023295"/>
    </source>
</evidence>
<dbReference type="GO" id="GO:0030246">
    <property type="term" value="F:carbohydrate binding"/>
    <property type="evidence" value="ECO:0007669"/>
    <property type="project" value="InterPro"/>
</dbReference>
<organism evidence="6 7">
    <name type="scientific">Cladophialophora chaetospira</name>
    <dbReference type="NCBI Taxonomy" id="386627"/>
    <lineage>
        <taxon>Eukaryota</taxon>
        <taxon>Fungi</taxon>
        <taxon>Dikarya</taxon>
        <taxon>Ascomycota</taxon>
        <taxon>Pezizomycotina</taxon>
        <taxon>Eurotiomycetes</taxon>
        <taxon>Chaetothyriomycetidae</taxon>
        <taxon>Chaetothyriales</taxon>
        <taxon>Herpotrichiellaceae</taxon>
        <taxon>Cladophialophora</taxon>
    </lineage>
</organism>
<dbReference type="PROSITE" id="PS00608">
    <property type="entry name" value="GLYCOSYL_HYDROL_F2_2"/>
    <property type="match status" value="1"/>
</dbReference>
<dbReference type="Proteomes" id="UP001172673">
    <property type="component" value="Unassembled WGS sequence"/>
</dbReference>
<dbReference type="Pfam" id="PF02836">
    <property type="entry name" value="Glyco_hydro_2_C"/>
    <property type="match status" value="1"/>
</dbReference>
<dbReference type="SUPFAM" id="SSF49303">
    <property type="entry name" value="beta-Galactosidase/glucuronidase domain"/>
    <property type="match status" value="2"/>
</dbReference>
<dbReference type="SUPFAM" id="SSF74650">
    <property type="entry name" value="Galactose mutarotase-like"/>
    <property type="match status" value="1"/>
</dbReference>
<keyword evidence="2 6" id="KW-0378">Hydrolase</keyword>
<evidence type="ECO:0000256" key="1">
    <source>
        <dbReference type="ARBA" id="ARBA00007401"/>
    </source>
</evidence>
<dbReference type="InterPro" id="IPR013783">
    <property type="entry name" value="Ig-like_fold"/>
</dbReference>
<dbReference type="GO" id="GO:0005990">
    <property type="term" value="P:lactose catabolic process"/>
    <property type="evidence" value="ECO:0007669"/>
    <property type="project" value="TreeGrafter"/>
</dbReference>
<evidence type="ECO:0000313" key="7">
    <source>
        <dbReference type="Proteomes" id="UP001172673"/>
    </source>
</evidence>
<comment type="similarity">
    <text evidence="1">Belongs to the glycosyl hydrolase 2 family.</text>
</comment>
<dbReference type="Gene3D" id="2.60.120.260">
    <property type="entry name" value="Galactose-binding domain-like"/>
    <property type="match status" value="1"/>
</dbReference>
<protein>
    <recommendedName>
        <fullName evidence="4">Lactase</fullName>
    </recommendedName>
</protein>
<dbReference type="EMBL" id="JAPDRK010000003">
    <property type="protein sequence ID" value="KAJ9614272.1"/>
    <property type="molecule type" value="Genomic_DNA"/>
</dbReference>
<dbReference type="InterPro" id="IPR023232">
    <property type="entry name" value="Glyco_hydro_2_AS"/>
</dbReference>
<dbReference type="AlphaFoldDB" id="A0AA39CN25"/>
<dbReference type="InterPro" id="IPR006102">
    <property type="entry name" value="Ig-like_GH2"/>
</dbReference>
<reference evidence="6" key="1">
    <citation type="submission" date="2022-10" db="EMBL/GenBank/DDBJ databases">
        <title>Culturing micro-colonial fungi from biological soil crusts in the Mojave desert and describing Neophaeococcomyces mojavensis, and introducing the new genera and species Taxawa tesnikishii.</title>
        <authorList>
            <person name="Kurbessoian T."/>
            <person name="Stajich J.E."/>
        </authorList>
    </citation>
    <scope>NUCLEOTIDE SEQUENCE</scope>
    <source>
        <strain evidence="6">TK_41</strain>
    </source>
</reference>
<name>A0AA39CN25_9EURO</name>
<dbReference type="InterPro" id="IPR032312">
    <property type="entry name" value="LacZ_4"/>
</dbReference>
<dbReference type="Gene3D" id="2.60.40.10">
    <property type="entry name" value="Immunoglobulins"/>
    <property type="match status" value="2"/>
</dbReference>
<keyword evidence="7" id="KW-1185">Reference proteome</keyword>
<accession>A0AA39CN25</accession>
<dbReference type="SUPFAM" id="SSF49785">
    <property type="entry name" value="Galactose-binding domain-like"/>
    <property type="match status" value="1"/>
</dbReference>
<dbReference type="InterPro" id="IPR036156">
    <property type="entry name" value="Beta-gal/glucu_dom_sf"/>
</dbReference>
<dbReference type="InterPro" id="IPR006104">
    <property type="entry name" value="Glyco_hydro_2_N"/>
</dbReference>
<dbReference type="InterPro" id="IPR006101">
    <property type="entry name" value="Glyco_hydro_2"/>
</dbReference>
<feature type="domain" description="Beta galactosidase small chain/" evidence="5">
    <location>
        <begin position="772"/>
        <end position="1129"/>
    </location>
</feature>
<dbReference type="SUPFAM" id="SSF51445">
    <property type="entry name" value="(Trans)glycosidases"/>
    <property type="match status" value="1"/>
</dbReference>
<dbReference type="Pfam" id="PF00703">
    <property type="entry name" value="Glyco_hydro_2"/>
    <property type="match status" value="1"/>
</dbReference>
<gene>
    <name evidence="6" type="primary">LAC4</name>
    <name evidence="6" type="ORF">H2200_002408</name>
</gene>
<dbReference type="InterPro" id="IPR004199">
    <property type="entry name" value="B-gal_small/dom_5"/>
</dbReference>
<dbReference type="Pfam" id="PF16353">
    <property type="entry name" value="LacZ_4"/>
    <property type="match status" value="1"/>
</dbReference>
<dbReference type="GO" id="GO:0004565">
    <property type="term" value="F:beta-galactosidase activity"/>
    <property type="evidence" value="ECO:0007669"/>
    <property type="project" value="InterPro"/>
</dbReference>